<feature type="transmembrane region" description="Helical" evidence="5">
    <location>
        <begin position="51"/>
        <end position="84"/>
    </location>
</feature>
<evidence type="ECO:0000313" key="8">
    <source>
        <dbReference type="Proteomes" id="UP000005522"/>
    </source>
</evidence>
<dbReference type="RefSeq" id="WP_004867644.1">
    <property type="nucleotide sequence ID" value="NZ_CP005987.1"/>
</dbReference>
<dbReference type="GO" id="GO:0016020">
    <property type="term" value="C:membrane"/>
    <property type="evidence" value="ECO:0007669"/>
    <property type="project" value="UniProtKB-SubCell"/>
</dbReference>
<gene>
    <name evidence="7" type="ORF">Acaty_m0174</name>
</gene>
<feature type="transmembrane region" description="Helical" evidence="5">
    <location>
        <begin position="365"/>
        <end position="388"/>
    </location>
</feature>
<feature type="transmembrane region" description="Helical" evidence="5">
    <location>
        <begin position="96"/>
        <end position="120"/>
    </location>
</feature>
<feature type="transmembrane region" description="Helical" evidence="5">
    <location>
        <begin position="395"/>
        <end position="414"/>
    </location>
</feature>
<reference evidence="7 8" key="1">
    <citation type="journal article" date="2009" name="J. Bacteriol.">
        <title>Draft genome sequence of the extremely acidophilic bacterium Acidithiobacillus caldus ATCC 51756 reveals metabolic versatility in the genus Acidithiobacillus.</title>
        <authorList>
            <person name="Valdes J."/>
            <person name="Quatrini R."/>
            <person name="Hallberg K."/>
            <person name="Dopson M."/>
            <person name="Valenzuela P.D."/>
            <person name="Holmes D.S."/>
        </authorList>
    </citation>
    <scope>NUCLEOTIDE SEQUENCE [LARGE SCALE GENOMIC DNA]</scope>
    <source>
        <strain evidence="8">ATCC 51756 / DSM 8584 / KU</strain>
        <plasmid evidence="8">megaPlasmid mpAca1.1</plasmid>
    </source>
</reference>
<evidence type="ECO:0000256" key="2">
    <source>
        <dbReference type="ARBA" id="ARBA00022692"/>
    </source>
</evidence>
<organism evidence="7 8">
    <name type="scientific">Acidithiobacillus caldus (strain ATCC 51756 / DSM 8584 / KU)</name>
    <dbReference type="NCBI Taxonomy" id="637389"/>
    <lineage>
        <taxon>Bacteria</taxon>
        <taxon>Pseudomonadati</taxon>
        <taxon>Pseudomonadota</taxon>
        <taxon>Acidithiobacillia</taxon>
        <taxon>Acidithiobacillales</taxon>
        <taxon>Acidithiobacillaceae</taxon>
        <taxon>Acidithiobacillus</taxon>
    </lineage>
</organism>
<dbReference type="GO" id="GO:0055085">
    <property type="term" value="P:transmembrane transport"/>
    <property type="evidence" value="ECO:0007669"/>
    <property type="project" value="InterPro"/>
</dbReference>
<keyword evidence="7" id="KW-0614">Plasmid</keyword>
<feature type="domain" description="Amino acid permease/ SLC12A" evidence="6">
    <location>
        <begin position="36"/>
        <end position="386"/>
    </location>
</feature>
<dbReference type="HOGENOM" id="CLU_007946_20_2_6"/>
<feature type="transmembrane region" description="Helical" evidence="5">
    <location>
        <begin position="333"/>
        <end position="353"/>
    </location>
</feature>
<feature type="transmembrane region" description="Helical" evidence="5">
    <location>
        <begin position="191"/>
        <end position="215"/>
    </location>
</feature>
<accession>A0A060A3Y6</accession>
<comment type="subcellular location">
    <subcellularLocation>
        <location evidence="1">Membrane</location>
        <topology evidence="1">Multi-pass membrane protein</topology>
    </subcellularLocation>
</comment>
<evidence type="ECO:0000256" key="5">
    <source>
        <dbReference type="SAM" id="Phobius"/>
    </source>
</evidence>
<dbReference type="KEGG" id="acz:Acaty_m0174"/>
<name>A0A060A3Y6_ACICK</name>
<dbReference type="AlphaFoldDB" id="A0A060A3Y6"/>
<evidence type="ECO:0000256" key="4">
    <source>
        <dbReference type="ARBA" id="ARBA00023136"/>
    </source>
</evidence>
<evidence type="ECO:0000313" key="7">
    <source>
        <dbReference type="EMBL" id="AIA56747.1"/>
    </source>
</evidence>
<dbReference type="PIRSF" id="PIRSF006060">
    <property type="entry name" value="AA_transporter"/>
    <property type="match status" value="1"/>
</dbReference>
<dbReference type="eggNOG" id="COG0531">
    <property type="taxonomic scope" value="Bacteria"/>
</dbReference>
<dbReference type="PANTHER" id="PTHR42770:SF11">
    <property type="entry name" value="INNER MEMBRANE TRANSPORT PROTEIN YBAT"/>
    <property type="match status" value="1"/>
</dbReference>
<feature type="transmembrane region" description="Helical" evidence="5">
    <location>
        <begin position="426"/>
        <end position="445"/>
    </location>
</feature>
<evidence type="ECO:0000256" key="1">
    <source>
        <dbReference type="ARBA" id="ARBA00004141"/>
    </source>
</evidence>
<keyword evidence="2 5" id="KW-0812">Transmembrane</keyword>
<proteinExistence type="predicted"/>
<geneLocation type="plasmid" evidence="8">
    <name>megaPlasmid mpAca1.1</name>
</geneLocation>
<evidence type="ECO:0000256" key="3">
    <source>
        <dbReference type="ARBA" id="ARBA00022989"/>
    </source>
</evidence>
<dbReference type="Pfam" id="PF00324">
    <property type="entry name" value="AA_permease"/>
    <property type="match status" value="1"/>
</dbReference>
<feature type="transmembrane region" description="Helical" evidence="5">
    <location>
        <begin position="236"/>
        <end position="258"/>
    </location>
</feature>
<keyword evidence="3 5" id="KW-1133">Transmembrane helix</keyword>
<feature type="transmembrane region" description="Helical" evidence="5">
    <location>
        <begin position="288"/>
        <end position="312"/>
    </location>
</feature>
<protein>
    <submittedName>
        <fullName evidence="7">Amino acid permease</fullName>
    </submittedName>
</protein>
<dbReference type="EMBL" id="CP005987">
    <property type="protein sequence ID" value="AIA56747.1"/>
    <property type="molecule type" value="Genomic_DNA"/>
</dbReference>
<dbReference type="PANTHER" id="PTHR42770">
    <property type="entry name" value="AMINO ACID TRANSPORTER-RELATED"/>
    <property type="match status" value="1"/>
</dbReference>
<feature type="transmembrane region" description="Helical" evidence="5">
    <location>
        <begin position="160"/>
        <end position="179"/>
    </location>
</feature>
<dbReference type="InterPro" id="IPR050367">
    <property type="entry name" value="APC_superfamily"/>
</dbReference>
<evidence type="ECO:0000259" key="6">
    <source>
        <dbReference type="Pfam" id="PF00324"/>
    </source>
</evidence>
<dbReference type="Proteomes" id="UP000005522">
    <property type="component" value="Plasmid megap mpAca1.1"/>
</dbReference>
<sequence length="471" mass="49907">MVTNIQTTQSLKGSSLGLMEAVGQSLANISPTLTPALNMGAVVALAGQGTWLVYVVATIALIIVGLNMSILASRFAAAGSFFVFISRSLGPMMGGLTGWALILAYIGTAMALLAGLAIFVNNTLAPLGLTIPPIVSYLIFGALAWYLAYRDIKLSSRISLIIEAISVTAISILVFSVVGKNYSPSVIGTQITISAIPLKGMFEGVVLAIFSFVGFESSVTLGKETRDPTRNIPRAVMGSMLFAGLFFTIMAFAMITAFKGNATAFGNDPAPLETLLGYLHLAFLSTPVYAIASLSLFACVLASINAGSRLLFSMGRYQFVHKSMGFVHASHQTPHVAITISSVLAVLGPIFLIDKGAMNTYDIAGTIATFGFIFVYLLVSISAPLYLAKNRSGSMLSVLLGLIGSCLMAAAFFGSVYPVPAYPFNLLPYIFIAYLLIGMAMLFRLKYVSPAILERVELDLEGNEGAIIGKK</sequence>
<feature type="transmembrane region" description="Helical" evidence="5">
    <location>
        <begin position="126"/>
        <end position="148"/>
    </location>
</feature>
<dbReference type="InterPro" id="IPR004841">
    <property type="entry name" value="AA-permease/SLC12A_dom"/>
</dbReference>
<keyword evidence="4 5" id="KW-0472">Membrane</keyword>
<dbReference type="Gene3D" id="1.20.1740.10">
    <property type="entry name" value="Amino acid/polyamine transporter I"/>
    <property type="match status" value="1"/>
</dbReference>